<feature type="region of interest" description="Disordered" evidence="2">
    <location>
        <begin position="241"/>
        <end position="324"/>
    </location>
</feature>
<dbReference type="EMBL" id="LQQA01000030">
    <property type="protein sequence ID" value="ORX11713.1"/>
    <property type="molecule type" value="Genomic_DNA"/>
</dbReference>
<comment type="caution">
    <text evidence="3">The sequence shown here is derived from an EMBL/GenBank/DDBJ whole genome shotgun (WGS) entry which is preliminary data.</text>
</comment>
<evidence type="ECO:0000313" key="4">
    <source>
        <dbReference type="Proteomes" id="UP000193964"/>
    </source>
</evidence>
<gene>
    <name evidence="3" type="ORF">AWC31_34125</name>
</gene>
<feature type="compositionally biased region" description="Pro residues" evidence="2">
    <location>
        <begin position="421"/>
        <end position="436"/>
    </location>
</feature>
<dbReference type="RefSeq" id="WP_085146667.1">
    <property type="nucleotide sequence ID" value="NZ_JACKUA010000032.1"/>
</dbReference>
<feature type="region of interest" description="Disordered" evidence="2">
    <location>
        <begin position="351"/>
        <end position="463"/>
    </location>
</feature>
<organism evidence="3 4">
    <name type="scientific">Mycolicibacterium wolinskyi</name>
    <dbReference type="NCBI Taxonomy" id="59750"/>
    <lineage>
        <taxon>Bacteria</taxon>
        <taxon>Bacillati</taxon>
        <taxon>Actinomycetota</taxon>
        <taxon>Actinomycetes</taxon>
        <taxon>Mycobacteriales</taxon>
        <taxon>Mycobacteriaceae</taxon>
        <taxon>Mycolicibacterium</taxon>
    </lineage>
</organism>
<sequence>MALNIDTTDLLAPGRPAVDTLAEYVWACRLLGYHHQDLTGHARQVHEWYDTERGLDLRAIDNECAALTAAAVSMEPALRLQDKQIRVLSDGWHGSGARASGDFLQRHAISAGHAVTALRAAASTLAQLSDELRSAVERKVTVTQQIEGRHGAQRGMWLAAARTVTTGLGDRSTASELIDQQVKPFVDNAIAGEWLTVMRAATTAVADAYDAALAALRSGPVPVFEIPGALGPAWSPGAAARDAAVRDDAPPVGAASAPTVPAGFTPGPSSAPSWPSAPSWSAPPPTMSPAGVSAPAPPPPAAPVEPLTPPGLGQTLGAGLPGAGGGLPDMGAGLAGTGQQLADLFGGLIGSAAEGLPDEDPLGDEPLDLDDEVAEDSEEPEIDEGEEEEEGEDDAAAEDEPVEEIEDAPVAPEQVGSVEPPAAPPEPVPTTPPPAEPAAEPLAAPEGETPCEIAADELPQVGQ</sequence>
<evidence type="ECO:0000256" key="1">
    <source>
        <dbReference type="SAM" id="Coils"/>
    </source>
</evidence>
<proteinExistence type="predicted"/>
<evidence type="ECO:0000256" key="2">
    <source>
        <dbReference type="SAM" id="MobiDB-lite"/>
    </source>
</evidence>
<accession>A0A1X2EZT6</accession>
<dbReference type="AlphaFoldDB" id="A0A1X2EZT6"/>
<feature type="compositionally biased region" description="Gly residues" evidence="2">
    <location>
        <begin position="314"/>
        <end position="324"/>
    </location>
</feature>
<protein>
    <submittedName>
        <fullName evidence="3">Uncharacterized protein</fullName>
    </submittedName>
</protein>
<dbReference type="Proteomes" id="UP000193964">
    <property type="component" value="Unassembled WGS sequence"/>
</dbReference>
<feature type="compositionally biased region" description="Acidic residues" evidence="2">
    <location>
        <begin position="356"/>
        <end position="407"/>
    </location>
</feature>
<evidence type="ECO:0000313" key="3">
    <source>
        <dbReference type="EMBL" id="ORX11713.1"/>
    </source>
</evidence>
<keyword evidence="1" id="KW-0175">Coiled coil</keyword>
<feature type="compositionally biased region" description="Pro residues" evidence="2">
    <location>
        <begin position="295"/>
        <end position="309"/>
    </location>
</feature>
<feature type="coiled-coil region" evidence="1">
    <location>
        <begin position="118"/>
        <end position="145"/>
    </location>
</feature>
<feature type="compositionally biased region" description="Low complexity" evidence="2">
    <location>
        <begin position="437"/>
        <end position="450"/>
    </location>
</feature>
<feature type="compositionally biased region" description="Low complexity" evidence="2">
    <location>
        <begin position="265"/>
        <end position="280"/>
    </location>
</feature>
<dbReference type="OrthoDB" id="4727254at2"/>
<reference evidence="3 4" key="1">
    <citation type="submission" date="2016-01" db="EMBL/GenBank/DDBJ databases">
        <title>The new phylogeny of the genus Mycobacterium.</title>
        <authorList>
            <person name="Tarcisio F."/>
            <person name="Conor M."/>
            <person name="Antonella G."/>
            <person name="Elisabetta G."/>
            <person name="Giulia F.S."/>
            <person name="Sara T."/>
            <person name="Anna F."/>
            <person name="Clotilde B."/>
            <person name="Roberto B."/>
            <person name="Veronica D.S."/>
            <person name="Fabio R."/>
            <person name="Monica P."/>
            <person name="Olivier J."/>
            <person name="Enrico T."/>
            <person name="Nicola S."/>
        </authorList>
    </citation>
    <scope>NUCLEOTIDE SEQUENCE [LARGE SCALE GENOMIC DNA]</scope>
    <source>
        <strain evidence="3 4">ATCC 700010</strain>
    </source>
</reference>
<name>A0A1X2EZT6_9MYCO</name>